<evidence type="ECO:0000313" key="2">
    <source>
        <dbReference type="Proteomes" id="UP000827872"/>
    </source>
</evidence>
<protein>
    <submittedName>
        <fullName evidence="1">Uncharacterized protein</fullName>
    </submittedName>
</protein>
<sequence>MTPFDEDNKKPFVDPHPKHPEVIYVHNGTEVIVVPCRVTSPDIIPDLRLHSPTPVVFSQKQRDWDPKRGFLVTSPSFEFFSGMLKCVTVVDGVTYTSSYLPQKVEERIRNLVLKATPQKLLVGETLHLMCTAETFFNGRIVFDWKFPKGKVHKPVKALGPKKEQKYEAKAGQKMLRLAWKVDAFPRPNVTWYKDGKLIAENSSCYELDPLKYRLVIRDLRAKHDGNYTISLSNTKHGLYENLTSHLVVLGEHLI</sequence>
<dbReference type="EMBL" id="CM037626">
    <property type="protein sequence ID" value="KAH8011524.1"/>
    <property type="molecule type" value="Genomic_DNA"/>
</dbReference>
<dbReference type="Proteomes" id="UP000827872">
    <property type="component" value="Linkage Group LG13"/>
</dbReference>
<keyword evidence="2" id="KW-1185">Reference proteome</keyword>
<gene>
    <name evidence="1" type="ORF">K3G42_001027</name>
</gene>
<name>A0ACB8FWK7_9SAUR</name>
<organism evidence="1 2">
    <name type="scientific">Sphaerodactylus townsendi</name>
    <dbReference type="NCBI Taxonomy" id="933632"/>
    <lineage>
        <taxon>Eukaryota</taxon>
        <taxon>Metazoa</taxon>
        <taxon>Chordata</taxon>
        <taxon>Craniata</taxon>
        <taxon>Vertebrata</taxon>
        <taxon>Euteleostomi</taxon>
        <taxon>Lepidosauria</taxon>
        <taxon>Squamata</taxon>
        <taxon>Bifurcata</taxon>
        <taxon>Gekkota</taxon>
        <taxon>Sphaerodactylidae</taxon>
        <taxon>Sphaerodactylus</taxon>
    </lineage>
</organism>
<reference evidence="1" key="1">
    <citation type="submission" date="2021-08" db="EMBL/GenBank/DDBJ databases">
        <title>The first chromosome-level gecko genome reveals the dynamic sex chromosomes of Neotropical dwarf geckos (Sphaerodactylidae: Sphaerodactylus).</title>
        <authorList>
            <person name="Pinto B.J."/>
            <person name="Keating S.E."/>
            <person name="Gamble T."/>
        </authorList>
    </citation>
    <scope>NUCLEOTIDE SEQUENCE</scope>
    <source>
        <strain evidence="1">TG3544</strain>
    </source>
</reference>
<proteinExistence type="predicted"/>
<comment type="caution">
    <text evidence="1">The sequence shown here is derived from an EMBL/GenBank/DDBJ whole genome shotgun (WGS) entry which is preliminary data.</text>
</comment>
<evidence type="ECO:0000313" key="1">
    <source>
        <dbReference type="EMBL" id="KAH8011524.1"/>
    </source>
</evidence>
<accession>A0ACB8FWK7</accession>